<protein>
    <submittedName>
        <fullName evidence="1">52 kDa repressor of the inhibitor of the kinase-like</fullName>
    </submittedName>
</protein>
<dbReference type="EMBL" id="CACRXK020014577">
    <property type="protein sequence ID" value="CAB4027060.1"/>
    <property type="molecule type" value="Genomic_DNA"/>
</dbReference>
<evidence type="ECO:0000313" key="2">
    <source>
        <dbReference type="Proteomes" id="UP001152795"/>
    </source>
</evidence>
<dbReference type="InterPro" id="IPR025398">
    <property type="entry name" value="DUF4371"/>
</dbReference>
<dbReference type="GO" id="GO:0046983">
    <property type="term" value="F:protein dimerization activity"/>
    <property type="evidence" value="ECO:0007669"/>
    <property type="project" value="InterPro"/>
</dbReference>
<dbReference type="InterPro" id="IPR008906">
    <property type="entry name" value="HATC_C_dom"/>
</dbReference>
<feature type="non-terminal residue" evidence="1">
    <location>
        <position position="1"/>
    </location>
</feature>
<dbReference type="Proteomes" id="UP001152795">
    <property type="component" value="Unassembled WGS sequence"/>
</dbReference>
<dbReference type="Pfam" id="PF05699">
    <property type="entry name" value="Dimer_Tnp_hAT"/>
    <property type="match status" value="1"/>
</dbReference>
<dbReference type="Pfam" id="PF14291">
    <property type="entry name" value="DUF4371"/>
    <property type="match status" value="1"/>
</dbReference>
<dbReference type="AlphaFoldDB" id="A0A7D9L724"/>
<comment type="caution">
    <text evidence="1">The sequence shown here is derived from an EMBL/GenBank/DDBJ whole genome shotgun (WGS) entry which is preliminary data.</text>
</comment>
<gene>
    <name evidence="1" type="ORF">PACLA_8A042786</name>
</gene>
<dbReference type="PANTHER" id="PTHR46289:SF16">
    <property type="entry name" value="52 KDA REPRESSOR OF THE INHIBITOR OF THE PROTEIN KINASE"/>
    <property type="match status" value="1"/>
</dbReference>
<organism evidence="1 2">
    <name type="scientific">Paramuricea clavata</name>
    <name type="common">Red gorgonian</name>
    <name type="synonym">Violescent sea-whip</name>
    <dbReference type="NCBI Taxonomy" id="317549"/>
    <lineage>
        <taxon>Eukaryota</taxon>
        <taxon>Metazoa</taxon>
        <taxon>Cnidaria</taxon>
        <taxon>Anthozoa</taxon>
        <taxon>Octocorallia</taxon>
        <taxon>Malacalcyonacea</taxon>
        <taxon>Plexauridae</taxon>
        <taxon>Paramuricea</taxon>
    </lineage>
</organism>
<dbReference type="OrthoDB" id="5982319at2759"/>
<sequence>QDNAWLYVVQEMTILTTKLFRAISKLCWLFVLIMPLRFENAPRNATYRSKTIQNEIINTVGSYITPKISAEIKESKLFSVLADEAADISNKEQLCLVLRFVDSSQQIREEFVGFYHCEDGTSGVALKEMILKAVADLGLPMANCRGQSYDGAGNMAGKYNGVSSLIQGQFSKALYVHCMNHCLNLCVADTCSEYLVKDMMSVVRSLSSFFSGSPKRQQHLKEKVKSLLPASKHEVLINVCETRWIARLDGLDRIVELLLPVVCTIEDIAHNRKGGDEESDSGDWNQNSRAAAKKMLPSITFQFVVTLVIVRYILDLTRPATVKLQRKEMDLLKAHSEISSLKKNLQDLRSNIDREHHKLYQEAVELAATIGLDPCKPRIIPVQAHRNNNPSDSIEGHYRVNLSVVFLEHALNQLETRFPPEAYTCYSGFSIVPTVMLANPSTWKNSVTLFCQHYSSDIPNVIGLPAELTLWQRRWEDKVEEVGIDKLPDRISKTLISVDPVAFPNIFTVLKILATILVTSCSCERSISSLRLLKNYLRNTTGQERLNGLTLMHAHKAISLDYEQIIDLFATLHPRRMRMLTRASRDDK</sequence>
<name>A0A7D9L724_PARCT</name>
<dbReference type="PANTHER" id="PTHR46289">
    <property type="entry name" value="52 KDA REPRESSOR OF THE INHIBITOR OF THE PROTEIN KINASE-LIKE PROTEIN-RELATED"/>
    <property type="match status" value="1"/>
</dbReference>
<accession>A0A7D9L724</accession>
<proteinExistence type="predicted"/>
<evidence type="ECO:0000313" key="1">
    <source>
        <dbReference type="EMBL" id="CAB4027060.1"/>
    </source>
</evidence>
<feature type="non-terminal residue" evidence="1">
    <location>
        <position position="588"/>
    </location>
</feature>
<dbReference type="InterPro" id="IPR012337">
    <property type="entry name" value="RNaseH-like_sf"/>
</dbReference>
<keyword evidence="2" id="KW-1185">Reference proteome</keyword>
<dbReference type="SUPFAM" id="SSF53098">
    <property type="entry name" value="Ribonuclease H-like"/>
    <property type="match status" value="1"/>
</dbReference>
<reference evidence="1" key="1">
    <citation type="submission" date="2020-04" db="EMBL/GenBank/DDBJ databases">
        <authorList>
            <person name="Alioto T."/>
            <person name="Alioto T."/>
            <person name="Gomez Garrido J."/>
        </authorList>
    </citation>
    <scope>NUCLEOTIDE SEQUENCE</scope>
    <source>
        <strain evidence="1">A484AB</strain>
    </source>
</reference>
<dbReference type="InterPro" id="IPR052958">
    <property type="entry name" value="IFN-induced_PKR_regulator"/>
</dbReference>